<comment type="similarity">
    <text evidence="1">Belongs to the glycosyl hydrolase 13 family.</text>
</comment>
<dbReference type="NCBIfam" id="TIGR02104">
    <property type="entry name" value="pulA_typeI"/>
    <property type="match status" value="1"/>
</dbReference>
<dbReference type="Proteomes" id="UP000236311">
    <property type="component" value="Unassembled WGS sequence"/>
</dbReference>
<dbReference type="Pfam" id="PF02922">
    <property type="entry name" value="CBM_48"/>
    <property type="match status" value="1"/>
</dbReference>
<dbReference type="SUPFAM" id="SSF51445">
    <property type="entry name" value="(Trans)glycosidases"/>
    <property type="match status" value="1"/>
</dbReference>
<dbReference type="Gene3D" id="2.60.40.10">
    <property type="entry name" value="Immunoglobulins"/>
    <property type="match status" value="1"/>
</dbReference>
<dbReference type="PANTHER" id="PTHR43002">
    <property type="entry name" value="GLYCOGEN DEBRANCHING ENZYME"/>
    <property type="match status" value="1"/>
</dbReference>
<reference evidence="4 5" key="1">
    <citation type="submission" date="2018-01" db="EMBL/GenBank/DDBJ databases">
        <authorList>
            <person name="Gaut B.S."/>
            <person name="Morton B.R."/>
            <person name="Clegg M.T."/>
            <person name="Duvall M.R."/>
        </authorList>
    </citation>
    <scope>NUCLEOTIDE SEQUENCE [LARGE SCALE GENOMIC DNA]</scope>
    <source>
        <strain evidence="4">GP69</strain>
    </source>
</reference>
<feature type="domain" description="Glycosyl hydrolase family 13 catalytic" evidence="3">
    <location>
        <begin position="160"/>
        <end position="540"/>
    </location>
</feature>
<keyword evidence="4" id="KW-0326">Glycosidase</keyword>
<dbReference type="CDD" id="cd02860">
    <property type="entry name" value="E_set_Pullulanase"/>
    <property type="match status" value="1"/>
</dbReference>
<keyword evidence="5" id="KW-1185">Reference proteome</keyword>
<dbReference type="CDD" id="cd11341">
    <property type="entry name" value="AmyAc_Pullulanase_LD-like"/>
    <property type="match status" value="1"/>
</dbReference>
<keyword evidence="4" id="KW-0378">Hydrolase</keyword>
<protein>
    <submittedName>
        <fullName evidence="4">Pullulanase</fullName>
        <ecNumber evidence="4">3.2.1.41</ecNumber>
    </submittedName>
</protein>
<gene>
    <name evidence="4" type="primary">pulA</name>
    <name evidence="4" type="ORF">AMURIS_00095</name>
</gene>
<dbReference type="InterPro" id="IPR014756">
    <property type="entry name" value="Ig_E-set"/>
</dbReference>
<dbReference type="InterPro" id="IPR011840">
    <property type="entry name" value="PulA_typeI"/>
</dbReference>
<dbReference type="Gene3D" id="3.20.20.80">
    <property type="entry name" value="Glycosidases"/>
    <property type="match status" value="1"/>
</dbReference>
<dbReference type="InterPro" id="IPR013783">
    <property type="entry name" value="Ig-like_fold"/>
</dbReference>
<feature type="region of interest" description="Disordered" evidence="2">
    <location>
        <begin position="608"/>
        <end position="628"/>
    </location>
</feature>
<dbReference type="SMART" id="SM00642">
    <property type="entry name" value="Aamy"/>
    <property type="match status" value="1"/>
</dbReference>
<dbReference type="OrthoDB" id="9761875at2"/>
<organism evidence="4 5">
    <name type="scientific">Acetatifactor muris</name>
    <dbReference type="NCBI Taxonomy" id="879566"/>
    <lineage>
        <taxon>Bacteria</taxon>
        <taxon>Bacillati</taxon>
        <taxon>Bacillota</taxon>
        <taxon>Clostridia</taxon>
        <taxon>Lachnospirales</taxon>
        <taxon>Lachnospiraceae</taxon>
        <taxon>Acetatifactor</taxon>
    </lineage>
</organism>
<dbReference type="Pfam" id="PF00128">
    <property type="entry name" value="Alpha-amylase"/>
    <property type="match status" value="1"/>
</dbReference>
<name>A0A2K4ZAC4_9FIRM</name>
<evidence type="ECO:0000313" key="5">
    <source>
        <dbReference type="Proteomes" id="UP000236311"/>
    </source>
</evidence>
<dbReference type="InterPro" id="IPR017853">
    <property type="entry name" value="GH"/>
</dbReference>
<dbReference type="GO" id="GO:0005975">
    <property type="term" value="P:carbohydrate metabolic process"/>
    <property type="evidence" value="ECO:0007669"/>
    <property type="project" value="InterPro"/>
</dbReference>
<dbReference type="GO" id="GO:0051060">
    <property type="term" value="F:pullulanase activity"/>
    <property type="evidence" value="ECO:0007669"/>
    <property type="project" value="UniProtKB-EC"/>
</dbReference>
<dbReference type="RefSeq" id="WP_103237527.1">
    <property type="nucleotide sequence ID" value="NZ_JANJZD010000008.1"/>
</dbReference>
<dbReference type="EC" id="3.2.1.41" evidence="4"/>
<dbReference type="EMBL" id="OFSM01000001">
    <property type="protein sequence ID" value="SOY27391.1"/>
    <property type="molecule type" value="Genomic_DNA"/>
</dbReference>
<dbReference type="InterPro" id="IPR004193">
    <property type="entry name" value="Glyco_hydro_13_N"/>
</dbReference>
<evidence type="ECO:0000256" key="1">
    <source>
        <dbReference type="ARBA" id="ARBA00008061"/>
    </source>
</evidence>
<dbReference type="SUPFAM" id="SSF81296">
    <property type="entry name" value="E set domains"/>
    <property type="match status" value="1"/>
</dbReference>
<evidence type="ECO:0000256" key="2">
    <source>
        <dbReference type="SAM" id="MobiDB-lite"/>
    </source>
</evidence>
<dbReference type="InterPro" id="IPR006047">
    <property type="entry name" value="GH13_cat_dom"/>
</dbReference>
<sequence>MAFFAGEEFDAKFRYDGKDLGAVCAEGSTVFKVWSPLAERVELRLYRDQTAESFLRKELNAEEKGVWKLAFQENLHGIYYDYLVRTEGKDTRTADPYAVGCSCNGGRSMVVDLRQTDPPGFQSDRAPKQGEERIIYELHIKDFSYDTESGVPEAYRGKYKAFTVTGTGGEYPTCMEYLKKLGITHVHLLPFFDFGSVDEAGDEKQFNWGYDPVNYNVPEGSYATDVSDGTVRIRECKEMIQALHKNGIRVIMDVVYNHTHENDSWFQRMMPDYYYRYMEDGSLSNGSACGNDIAVGRSMVDNYIADSVMYWAREYHLDGFRFDLMGLLTVELMNRIRRELDEAFGVGEKMLYGEPWSADDSPLEKGTRPAVKKNTGYLSEGIGIFSDDTRDAIKGSVFYSREPGFVNGGENLESAILHAVTGWKDGGACFLPKSCGQIVNYVSAHDNFTLWDKLVLSMHRENADFDRQYEDVLAANKLAAFIYFTCQGNLFLQAGEEFGRTKHGEDNSYCSTPELNMLRWHRTVEYKDLVHYYKGLIRLRKCLPGLCDKSPDAAARITNARIHGDGVVSFQVDNRDTRLCPWEELFIIYNASSEDCLIEMSEPVWNGKAVKDPEEGGRNPGNRTVRKQSTLQPVIRESFWEVLADEKEADCRRRAEITENSIRVAAHGGMLLGKRKE</sequence>
<dbReference type="AlphaFoldDB" id="A0A2K4ZAC4"/>
<accession>A0A2K4ZAC4</accession>
<evidence type="ECO:0000259" key="3">
    <source>
        <dbReference type="SMART" id="SM00642"/>
    </source>
</evidence>
<proteinExistence type="inferred from homology"/>
<evidence type="ECO:0000313" key="4">
    <source>
        <dbReference type="EMBL" id="SOY27391.1"/>
    </source>
</evidence>